<proteinExistence type="predicted"/>
<protein>
    <submittedName>
        <fullName evidence="1">Uncharacterized protein</fullName>
    </submittedName>
</protein>
<gene>
    <name evidence="1" type="ORF">SK91_02248</name>
</gene>
<dbReference type="PANTHER" id="PTHR37024:SF5">
    <property type="entry name" value="IMPA N-TERMINAL DOMAIN-CONTAINING PROTEIN"/>
    <property type="match status" value="1"/>
</dbReference>
<dbReference type="Pfam" id="PF16989">
    <property type="entry name" value="T6SS_VasJ"/>
    <property type="match status" value="1"/>
</dbReference>
<dbReference type="InterPro" id="IPR017739">
    <property type="entry name" value="T6SS-assoc_VCA0119"/>
</dbReference>
<name>A0ABR5GGI4_9ENTR</name>
<accession>A0ABR5GGI4</accession>
<dbReference type="EMBL" id="LEUS01000013">
    <property type="protein sequence ID" value="KLY37480.1"/>
    <property type="molecule type" value="Genomic_DNA"/>
</dbReference>
<evidence type="ECO:0000313" key="1">
    <source>
        <dbReference type="EMBL" id="KLY37480.1"/>
    </source>
</evidence>
<reference evidence="1 2" key="1">
    <citation type="submission" date="2015-06" db="EMBL/GenBank/DDBJ databases">
        <title>The Genome Sequence of None.</title>
        <authorList>
            <consortium name="The Broad Institute Genomics Platform"/>
            <consortium name="The Broad Institute Genome Sequencing Center for Infectious Disease"/>
            <person name="Earl A.M."/>
            <person name="Onderdonk A.B."/>
            <person name="Kirby J."/>
            <person name="Ferraro M.J."/>
            <person name="Huang S."/>
            <person name="Spencer M."/>
            <person name="Fodor A."/>
            <person name="Hooper D."/>
            <person name="Dekker J."/>
            <person name="O'Brien T."/>
            <person name="Quan V."/>
            <person name="Gombosev A."/>
            <person name="Delaney M."/>
            <person name="DuBois A."/>
            <person name="Ernst C."/>
            <person name="Kim D.S."/>
            <person name="Rossman W."/>
            <person name="Gohs F."/>
            <person name="Petruso H."/>
            <person name="Nozar T."/>
            <person name="Mougeot F."/>
            <person name="Manson-McGuire A."/>
            <person name="Young S."/>
            <person name="Abouelleil A."/>
            <person name="Cao P."/>
            <person name="Chapman S.B."/>
            <person name="Griggs A."/>
            <person name="Priest M."/>
            <person name="Shea T."/>
            <person name="Wortman I."/>
            <person name="Wortman J.R."/>
            <person name="Nusbaum C."/>
            <person name="Birren B."/>
        </authorList>
    </citation>
    <scope>NUCLEOTIDE SEQUENCE [LARGE SCALE GENOMIC DNA]</scope>
    <source>
        <strain evidence="1 2">MGH87</strain>
    </source>
</reference>
<dbReference type="PANTHER" id="PTHR37024">
    <property type="entry name" value="TYPE VI SECRETION SYSTEM DUF2094 AND IMPA-RELATED DOMAIN PROTEIN"/>
    <property type="match status" value="1"/>
</dbReference>
<comment type="caution">
    <text evidence="1">The sequence shown here is derived from an EMBL/GenBank/DDBJ whole genome shotgun (WGS) entry which is preliminary data.</text>
</comment>
<organism evidence="1 2">
    <name type="scientific">Klebsiella michiganensis</name>
    <dbReference type="NCBI Taxonomy" id="1134687"/>
    <lineage>
        <taxon>Bacteria</taxon>
        <taxon>Pseudomonadati</taxon>
        <taxon>Pseudomonadota</taxon>
        <taxon>Gammaproteobacteria</taxon>
        <taxon>Enterobacterales</taxon>
        <taxon>Enterobacteriaceae</taxon>
        <taxon>Klebsiella/Raoultella group</taxon>
        <taxon>Klebsiella</taxon>
    </lineage>
</organism>
<keyword evidence="2" id="KW-1185">Reference proteome</keyword>
<evidence type="ECO:0000313" key="2">
    <source>
        <dbReference type="Proteomes" id="UP000036305"/>
    </source>
</evidence>
<sequence>MDTLQDLVTACQANENLLRQQAQARTESWQPWLDLQWYTFQSLARSGQEVLSGIITADLKGLLRRLTGLETLAFNNGTPFADEVTLNGINQSVLDEMSGRREEPASAVSETDNDIVALVPEAQEKTDTDGLDATFHWLQTRPDTDSTTDKWLLRLLMARVAK</sequence>
<dbReference type="Proteomes" id="UP000036305">
    <property type="component" value="Unassembled WGS sequence"/>
</dbReference>